<dbReference type="InterPro" id="IPR044878">
    <property type="entry name" value="UbiA_sf"/>
</dbReference>
<dbReference type="PANTHER" id="PTHR11048:SF28">
    <property type="entry name" value="4-HYDROXYBENZOATE POLYPRENYLTRANSFERASE, MITOCHONDRIAL"/>
    <property type="match status" value="1"/>
</dbReference>
<feature type="transmembrane region" description="Helical" evidence="11">
    <location>
        <begin position="85"/>
        <end position="109"/>
    </location>
</feature>
<evidence type="ECO:0000256" key="11">
    <source>
        <dbReference type="HAMAP-Rule" id="MF_01635"/>
    </source>
</evidence>
<feature type="transmembrane region" description="Helical" evidence="11">
    <location>
        <begin position="265"/>
        <end position="289"/>
    </location>
</feature>
<feature type="transmembrane region" description="Helical" evidence="11">
    <location>
        <begin position="22"/>
        <end position="42"/>
    </location>
</feature>
<evidence type="ECO:0000256" key="10">
    <source>
        <dbReference type="ARBA" id="ARBA00023136"/>
    </source>
</evidence>
<dbReference type="AlphaFoldDB" id="A0A5R9GT02"/>
<comment type="cofactor">
    <cofactor evidence="1 11">
        <name>Mg(2+)</name>
        <dbReference type="ChEBI" id="CHEBI:18420"/>
    </cofactor>
</comment>
<dbReference type="GO" id="GO:0008412">
    <property type="term" value="F:4-hydroxybenzoate polyprenyltransferase activity"/>
    <property type="evidence" value="ECO:0007669"/>
    <property type="project" value="UniProtKB-UniRule"/>
</dbReference>
<dbReference type="CDD" id="cd13959">
    <property type="entry name" value="PT_UbiA_COQ2"/>
    <property type="match status" value="1"/>
</dbReference>
<evidence type="ECO:0000313" key="12">
    <source>
        <dbReference type="EMBL" id="TLS68195.1"/>
    </source>
</evidence>
<proteinExistence type="inferred from homology"/>
<dbReference type="Gene3D" id="1.10.357.140">
    <property type="entry name" value="UbiA prenyltransferase"/>
    <property type="match status" value="1"/>
</dbReference>
<comment type="catalytic activity">
    <reaction evidence="11">
        <text>all-trans-octaprenyl diphosphate + 4-hydroxybenzoate = 4-hydroxy-3-(all-trans-octaprenyl)benzoate + diphosphate</text>
        <dbReference type="Rhea" id="RHEA:27782"/>
        <dbReference type="ChEBI" id="CHEBI:1617"/>
        <dbReference type="ChEBI" id="CHEBI:17879"/>
        <dbReference type="ChEBI" id="CHEBI:33019"/>
        <dbReference type="ChEBI" id="CHEBI:57711"/>
        <dbReference type="EC" id="2.5.1.39"/>
    </reaction>
</comment>
<dbReference type="FunFam" id="1.20.120.1780:FF:000001">
    <property type="entry name" value="4-hydroxybenzoate octaprenyltransferase"/>
    <property type="match status" value="1"/>
</dbReference>
<comment type="pathway">
    <text evidence="11">Cofactor biosynthesis; ubiquinone biosynthesis.</text>
</comment>
<feature type="transmembrane region" description="Helical" evidence="11">
    <location>
        <begin position="212"/>
        <end position="235"/>
    </location>
</feature>
<dbReference type="Gene3D" id="1.20.120.1780">
    <property type="entry name" value="UbiA prenyltransferase"/>
    <property type="match status" value="1"/>
</dbReference>
<dbReference type="GO" id="GO:0006744">
    <property type="term" value="P:ubiquinone biosynthetic process"/>
    <property type="evidence" value="ECO:0007669"/>
    <property type="project" value="UniProtKB-UniRule"/>
</dbReference>
<dbReference type="EC" id="2.5.1.39" evidence="11"/>
<keyword evidence="13" id="KW-1185">Reference proteome</keyword>
<feature type="transmembrane region" description="Helical" evidence="11">
    <location>
        <begin position="171"/>
        <end position="191"/>
    </location>
</feature>
<keyword evidence="4 11" id="KW-1003">Cell membrane</keyword>
<evidence type="ECO:0000256" key="7">
    <source>
        <dbReference type="ARBA" id="ARBA00022688"/>
    </source>
</evidence>
<comment type="similarity">
    <text evidence="3 11">Belongs to the UbiA prenyltransferase family.</text>
</comment>
<keyword evidence="9 11" id="KW-1133">Transmembrane helix</keyword>
<feature type="transmembrane region" description="Helical" evidence="11">
    <location>
        <begin position="115"/>
        <end position="134"/>
    </location>
</feature>
<feature type="transmembrane region" description="Helical" evidence="11">
    <location>
        <begin position="48"/>
        <end position="65"/>
    </location>
</feature>
<evidence type="ECO:0000313" key="13">
    <source>
        <dbReference type="Proteomes" id="UP000306585"/>
    </source>
</evidence>
<reference evidence="12 13" key="1">
    <citation type="journal article" date="2019" name="Appl. Environ. Microbiol.">
        <title>Environmental Evidence and Genomic Insight of Iron-oxidizing Bacteria Preference Towards More Corrosion Resistant Stainless Steel at Higher Salinities.</title>
        <authorList>
            <person name="Garrison C.E."/>
            <person name="Price K.A."/>
            <person name="Field E.K."/>
        </authorList>
    </citation>
    <scope>NUCLEOTIDE SEQUENCE [LARGE SCALE GENOMIC DNA]</scope>
    <source>
        <strain evidence="12 13">P3</strain>
    </source>
</reference>
<gene>
    <name evidence="11" type="primary">ubiA</name>
    <name evidence="12" type="ORF">FEF65_04150</name>
</gene>
<dbReference type="InterPro" id="IPR030470">
    <property type="entry name" value="UbiA_prenylTrfase_CS"/>
</dbReference>
<evidence type="ECO:0000256" key="9">
    <source>
        <dbReference type="ARBA" id="ARBA00022989"/>
    </source>
</evidence>
<evidence type="ECO:0000256" key="3">
    <source>
        <dbReference type="ARBA" id="ARBA00005985"/>
    </source>
</evidence>
<dbReference type="InterPro" id="IPR039653">
    <property type="entry name" value="Prenyltransferase"/>
</dbReference>
<dbReference type="UniPathway" id="UPA00232"/>
<feature type="transmembrane region" description="Helical" evidence="11">
    <location>
        <begin position="241"/>
        <end position="258"/>
    </location>
</feature>
<keyword evidence="7 11" id="KW-0831">Ubiquinone biosynthesis</keyword>
<dbReference type="Proteomes" id="UP000306585">
    <property type="component" value="Unassembled WGS sequence"/>
</dbReference>
<sequence>MKFTPAGGAADWYRLLRIDRPVGYWLLLWPTLWGLLAASGGHPSLKNTIIFVAGVLLMRSAGCVINDFADRDLDPHVERTKLRPIAAGAIAPGAALSGFVVMMLLALLLVAQTSLFVMGLAVIGAVLASCYPFLKRYTHFPQAWLGMAFGWGVVMAWAAETGSVLDSPVPWLLFAANIFWSLSYDTAYALGDRSDDLKVGVKSTAIWFGDRAVAAIVVLALLMVGLLGVATFMLGGFWVGLGWWLALMLQLLLCGRLLRCGERWGFTFFLQSHYVGVLFVAGLLLQGLLSPQ</sequence>
<comment type="subcellular location">
    <subcellularLocation>
        <location evidence="11">Cell inner membrane</location>
        <topology evidence="11">Multi-pass membrane protein</topology>
    </subcellularLocation>
    <subcellularLocation>
        <location evidence="2">Membrane</location>
        <topology evidence="2">Multi-pass membrane protein</topology>
    </subcellularLocation>
</comment>
<dbReference type="FunFam" id="1.10.357.140:FF:000008">
    <property type="entry name" value="4-hydroxybenzoate octaprenyltransferase"/>
    <property type="match status" value="1"/>
</dbReference>
<dbReference type="InterPro" id="IPR006370">
    <property type="entry name" value="HB_polyprenyltransferase-like"/>
</dbReference>
<evidence type="ECO:0000256" key="5">
    <source>
        <dbReference type="ARBA" id="ARBA00022519"/>
    </source>
</evidence>
<evidence type="ECO:0000256" key="2">
    <source>
        <dbReference type="ARBA" id="ARBA00004141"/>
    </source>
</evidence>
<dbReference type="GO" id="GO:0005886">
    <property type="term" value="C:plasma membrane"/>
    <property type="evidence" value="ECO:0007669"/>
    <property type="project" value="UniProtKB-SubCell"/>
</dbReference>
<dbReference type="HAMAP" id="MF_01635">
    <property type="entry name" value="UbiA"/>
    <property type="match status" value="1"/>
</dbReference>
<dbReference type="EMBL" id="VBRY01000003">
    <property type="protein sequence ID" value="TLS68195.1"/>
    <property type="molecule type" value="Genomic_DNA"/>
</dbReference>
<evidence type="ECO:0000256" key="4">
    <source>
        <dbReference type="ARBA" id="ARBA00022475"/>
    </source>
</evidence>
<dbReference type="RefSeq" id="WP_138238530.1">
    <property type="nucleotide sequence ID" value="NZ_VBRY01000003.1"/>
</dbReference>
<keyword evidence="10 11" id="KW-0472">Membrane</keyword>
<keyword evidence="8 11" id="KW-0812">Transmembrane</keyword>
<dbReference type="PANTHER" id="PTHR11048">
    <property type="entry name" value="PRENYLTRANSFERASES"/>
    <property type="match status" value="1"/>
</dbReference>
<comment type="function">
    <text evidence="11">Catalyzes the prenylation of para-hydroxybenzoate (PHB) with an all-trans polyprenyl group. Mediates the second step in the final reaction sequence of ubiquinone-8 (UQ-8) biosynthesis, which is the condensation of the polyisoprenoid side chain with PHB, generating the first membrane-bound Q intermediate 3-octaprenyl-4-hydroxybenzoate.</text>
</comment>
<dbReference type="Pfam" id="PF01040">
    <property type="entry name" value="UbiA"/>
    <property type="match status" value="1"/>
</dbReference>
<organism evidence="12 13">
    <name type="scientific">Mariprofundus erugo</name>
    <dbReference type="NCBI Taxonomy" id="2528639"/>
    <lineage>
        <taxon>Bacteria</taxon>
        <taxon>Pseudomonadati</taxon>
        <taxon>Pseudomonadota</taxon>
        <taxon>Candidatius Mariprofundia</taxon>
        <taxon>Mariprofundales</taxon>
        <taxon>Mariprofundaceae</taxon>
        <taxon>Mariprofundus</taxon>
    </lineage>
</organism>
<evidence type="ECO:0000256" key="1">
    <source>
        <dbReference type="ARBA" id="ARBA00001946"/>
    </source>
</evidence>
<accession>A0A5R9GT02</accession>
<keyword evidence="6 11" id="KW-0808">Transferase</keyword>
<dbReference type="PROSITE" id="PS00943">
    <property type="entry name" value="UBIA"/>
    <property type="match status" value="1"/>
</dbReference>
<comment type="caution">
    <text evidence="12">The sequence shown here is derived from an EMBL/GenBank/DDBJ whole genome shotgun (WGS) entry which is preliminary data.</text>
</comment>
<feature type="transmembrane region" description="Helical" evidence="11">
    <location>
        <begin position="141"/>
        <end position="159"/>
    </location>
</feature>
<evidence type="ECO:0000256" key="8">
    <source>
        <dbReference type="ARBA" id="ARBA00022692"/>
    </source>
</evidence>
<name>A0A5R9GT02_9PROT</name>
<dbReference type="InterPro" id="IPR000537">
    <property type="entry name" value="UbiA_prenyltransferase"/>
</dbReference>
<protein>
    <recommendedName>
        <fullName evidence="11">4-hydroxybenzoate octaprenyltransferase</fullName>
        <ecNumber evidence="11">2.5.1.39</ecNumber>
    </recommendedName>
    <alternativeName>
        <fullName evidence="11">4-HB polyprenyltransferase</fullName>
    </alternativeName>
</protein>
<evidence type="ECO:0000256" key="6">
    <source>
        <dbReference type="ARBA" id="ARBA00022679"/>
    </source>
</evidence>
<keyword evidence="5 11" id="KW-0997">Cell inner membrane</keyword>
<keyword evidence="11" id="KW-0460">Magnesium</keyword>